<accession>A0A2G9SBC0</accession>
<evidence type="ECO:0000256" key="2">
    <source>
        <dbReference type="ARBA" id="ARBA00022527"/>
    </source>
</evidence>
<dbReference type="GO" id="GO:0030866">
    <property type="term" value="P:cortical actin cytoskeleton organization"/>
    <property type="evidence" value="ECO:0007669"/>
    <property type="project" value="TreeGrafter"/>
</dbReference>
<dbReference type="InterPro" id="IPR000961">
    <property type="entry name" value="AGC-kinase_C"/>
</dbReference>
<reference evidence="10" key="1">
    <citation type="journal article" date="2017" name="Nat. Commun.">
        <title>The North American bullfrog draft genome provides insight into hormonal regulation of long noncoding RNA.</title>
        <authorList>
            <person name="Hammond S.A."/>
            <person name="Warren R.L."/>
            <person name="Vandervalk B.P."/>
            <person name="Kucuk E."/>
            <person name="Khan H."/>
            <person name="Gibb E.A."/>
            <person name="Pandoh P."/>
            <person name="Kirk H."/>
            <person name="Zhao Y."/>
            <person name="Jones M."/>
            <person name="Mungall A.J."/>
            <person name="Coope R."/>
            <person name="Pleasance S."/>
            <person name="Moore R.A."/>
            <person name="Holt R.A."/>
            <person name="Round J.M."/>
            <person name="Ohora S."/>
            <person name="Walle B.V."/>
            <person name="Veldhoen N."/>
            <person name="Helbing C.C."/>
            <person name="Birol I."/>
        </authorList>
    </citation>
    <scope>NUCLEOTIDE SEQUENCE [LARGE SCALE GENOMIC DNA]</scope>
</reference>
<dbReference type="EC" id="2.7.11.1" evidence="1"/>
<dbReference type="GO" id="GO:0005524">
    <property type="term" value="F:ATP binding"/>
    <property type="evidence" value="ECO:0007669"/>
    <property type="project" value="UniProtKB-KW"/>
</dbReference>
<dbReference type="FunFam" id="3.30.200.20:FF:001759">
    <property type="entry name" value="Rho-associated, coiled-coil-containing protein kinase 2b"/>
    <property type="match status" value="1"/>
</dbReference>
<dbReference type="Gene3D" id="3.30.200.20">
    <property type="entry name" value="Phosphorylase Kinase, domain 1"/>
    <property type="match status" value="1"/>
</dbReference>
<keyword evidence="3" id="KW-0808">Transferase</keyword>
<dbReference type="PANTHER" id="PTHR22988:SF73">
    <property type="entry name" value="RHO-ASSOCIATED PROTEIN KINASE"/>
    <property type="match status" value="1"/>
</dbReference>
<feature type="domain" description="AGC-kinase C-terminal" evidence="8">
    <location>
        <begin position="57"/>
        <end position="125"/>
    </location>
</feature>
<name>A0A2G9SBC0_AQUCT</name>
<feature type="coiled-coil region" evidence="7">
    <location>
        <begin position="143"/>
        <end position="373"/>
    </location>
</feature>
<dbReference type="OrthoDB" id="3638488at2759"/>
<dbReference type="GO" id="GO:0005856">
    <property type="term" value="C:cytoskeleton"/>
    <property type="evidence" value="ECO:0007669"/>
    <property type="project" value="TreeGrafter"/>
</dbReference>
<dbReference type="AlphaFoldDB" id="A0A2G9SBC0"/>
<dbReference type="EMBL" id="KV927008">
    <property type="protein sequence ID" value="PIO37437.1"/>
    <property type="molecule type" value="Genomic_DNA"/>
</dbReference>
<dbReference type="Gene3D" id="1.20.5.340">
    <property type="match status" value="1"/>
</dbReference>
<dbReference type="InterPro" id="IPR050839">
    <property type="entry name" value="Rho-assoc_Ser/Thr_Kinase"/>
</dbReference>
<organism evidence="9 10">
    <name type="scientific">Aquarana catesbeiana</name>
    <name type="common">American bullfrog</name>
    <name type="synonym">Rana catesbeiana</name>
    <dbReference type="NCBI Taxonomy" id="8400"/>
    <lineage>
        <taxon>Eukaryota</taxon>
        <taxon>Metazoa</taxon>
        <taxon>Chordata</taxon>
        <taxon>Craniata</taxon>
        <taxon>Vertebrata</taxon>
        <taxon>Euteleostomi</taxon>
        <taxon>Amphibia</taxon>
        <taxon>Batrachia</taxon>
        <taxon>Anura</taxon>
        <taxon>Neobatrachia</taxon>
        <taxon>Ranoidea</taxon>
        <taxon>Ranidae</taxon>
        <taxon>Aquarana</taxon>
    </lineage>
</organism>
<dbReference type="PANTHER" id="PTHR22988">
    <property type="entry name" value="MYOTONIC DYSTROPHY S/T KINASE-RELATED"/>
    <property type="match status" value="1"/>
</dbReference>
<dbReference type="GO" id="GO:0005886">
    <property type="term" value="C:plasma membrane"/>
    <property type="evidence" value="ECO:0007669"/>
    <property type="project" value="UniProtKB-SubCell"/>
</dbReference>
<dbReference type="Proteomes" id="UP000228934">
    <property type="component" value="Unassembled WGS sequence"/>
</dbReference>
<dbReference type="GO" id="GO:0010494">
    <property type="term" value="C:cytoplasmic stress granule"/>
    <property type="evidence" value="ECO:0007669"/>
    <property type="project" value="TreeGrafter"/>
</dbReference>
<dbReference type="SMART" id="SM00133">
    <property type="entry name" value="S_TK_X"/>
    <property type="match status" value="1"/>
</dbReference>
<evidence type="ECO:0000313" key="10">
    <source>
        <dbReference type="Proteomes" id="UP000228934"/>
    </source>
</evidence>
<keyword evidence="10" id="KW-1185">Reference proteome</keyword>
<dbReference type="GO" id="GO:0007266">
    <property type="term" value="P:Rho protein signal transduction"/>
    <property type="evidence" value="ECO:0007669"/>
    <property type="project" value="TreeGrafter"/>
</dbReference>
<protein>
    <recommendedName>
        <fullName evidence="1">non-specific serine/threonine protein kinase</fullName>
        <ecNumber evidence="1">2.7.11.1</ecNumber>
    </recommendedName>
</protein>
<gene>
    <name evidence="9" type="ORF">AB205_0057160</name>
</gene>
<evidence type="ECO:0000256" key="1">
    <source>
        <dbReference type="ARBA" id="ARBA00012513"/>
    </source>
</evidence>
<keyword evidence="4" id="KW-0547">Nucleotide-binding</keyword>
<dbReference type="GO" id="GO:0048598">
    <property type="term" value="P:embryonic morphogenesis"/>
    <property type="evidence" value="ECO:0007669"/>
    <property type="project" value="TreeGrafter"/>
</dbReference>
<evidence type="ECO:0000313" key="9">
    <source>
        <dbReference type="EMBL" id="PIO37437.1"/>
    </source>
</evidence>
<dbReference type="GO" id="GO:0072518">
    <property type="term" value="F:Rho-dependent protein serine/threonine kinase activity"/>
    <property type="evidence" value="ECO:0007669"/>
    <property type="project" value="TreeGrafter"/>
</dbReference>
<keyword evidence="7" id="KW-0175">Coiled coil</keyword>
<dbReference type="GO" id="GO:0031032">
    <property type="term" value="P:actomyosin structure organization"/>
    <property type="evidence" value="ECO:0007669"/>
    <property type="project" value="TreeGrafter"/>
</dbReference>
<dbReference type="GO" id="GO:1901888">
    <property type="term" value="P:regulation of cell junction assembly"/>
    <property type="evidence" value="ECO:0007669"/>
    <property type="project" value="TreeGrafter"/>
</dbReference>
<sequence>MYHLPRCSRSVTWSNVSELAFCTDPYRQGVKRQYTRETRLGRNGVEEIKRHLFFKNDQWAWETLRDAVAPVVPDLTSDVDTSNFDDLEEDKGDEETFPMPKAFVGNQLPFVGFTYYSNRQYLADPAENPDDNRSSSKVDKNLVENLQKSIYQLEEQLHNEMQLKDEMEQKCRMSNIKLDKIMKELDEEGNQRKNLESVVSQTEKEKMMLQHRLNEYQRKAEQEMSTLKDQLEDLKKVSQNSQITNEKIIQLQKQLDEANDFLRAESDTAARLRKGQNEMTKTIAQLEALNRELQDRCRLLESAKLQVEKDFFQLQAALDSERRDRNQGSEMIGDLQARMTSLQEELKHLKHNLERAELDRKEALDLLNRSEKVSCLKRCAYPSIVCTCLYP</sequence>
<evidence type="ECO:0000256" key="3">
    <source>
        <dbReference type="ARBA" id="ARBA00022679"/>
    </source>
</evidence>
<proteinExistence type="predicted"/>
<keyword evidence="6" id="KW-0067">ATP-binding</keyword>
<dbReference type="GO" id="GO:0012505">
    <property type="term" value="C:endomembrane system"/>
    <property type="evidence" value="ECO:0007669"/>
    <property type="project" value="UniProtKB-SubCell"/>
</dbReference>
<dbReference type="PROSITE" id="PS51285">
    <property type="entry name" value="AGC_KINASE_CTER"/>
    <property type="match status" value="1"/>
</dbReference>
<evidence type="ECO:0000256" key="4">
    <source>
        <dbReference type="ARBA" id="ARBA00022741"/>
    </source>
</evidence>
<evidence type="ECO:0000259" key="8">
    <source>
        <dbReference type="PROSITE" id="PS51285"/>
    </source>
</evidence>
<evidence type="ECO:0000256" key="5">
    <source>
        <dbReference type="ARBA" id="ARBA00022777"/>
    </source>
</evidence>
<keyword evidence="5" id="KW-0418">Kinase</keyword>
<keyword evidence="2" id="KW-0723">Serine/threonine-protein kinase</keyword>
<evidence type="ECO:0000256" key="7">
    <source>
        <dbReference type="SAM" id="Coils"/>
    </source>
</evidence>
<evidence type="ECO:0000256" key="6">
    <source>
        <dbReference type="ARBA" id="ARBA00022840"/>
    </source>
</evidence>
<dbReference type="GO" id="GO:0000281">
    <property type="term" value="P:mitotic cytokinesis"/>
    <property type="evidence" value="ECO:0007669"/>
    <property type="project" value="TreeGrafter"/>
</dbReference>